<feature type="domain" description="C3H1-type" evidence="6">
    <location>
        <begin position="230"/>
        <end position="258"/>
    </location>
</feature>
<dbReference type="EMBL" id="JADGKB010000064">
    <property type="protein sequence ID" value="KAJ3255552.1"/>
    <property type="molecule type" value="Genomic_DNA"/>
</dbReference>
<dbReference type="GO" id="GO:0015030">
    <property type="term" value="C:Cajal body"/>
    <property type="evidence" value="ECO:0007669"/>
    <property type="project" value="TreeGrafter"/>
</dbReference>
<dbReference type="InterPro" id="IPR000571">
    <property type="entry name" value="Znf_CCCH"/>
</dbReference>
<accession>A0AAD5UDV8</accession>
<dbReference type="InterPro" id="IPR051181">
    <property type="entry name" value="CAF1_poly(A)_ribonucleases"/>
</dbReference>
<organism evidence="7 8">
    <name type="scientific">Boothiomyces macroporosus</name>
    <dbReference type="NCBI Taxonomy" id="261099"/>
    <lineage>
        <taxon>Eukaryota</taxon>
        <taxon>Fungi</taxon>
        <taxon>Fungi incertae sedis</taxon>
        <taxon>Chytridiomycota</taxon>
        <taxon>Chytridiomycota incertae sedis</taxon>
        <taxon>Chytridiomycetes</taxon>
        <taxon>Rhizophydiales</taxon>
        <taxon>Terramycetaceae</taxon>
        <taxon>Boothiomyces</taxon>
    </lineage>
</organism>
<proteinExistence type="inferred from homology"/>
<reference evidence="7" key="1">
    <citation type="submission" date="2020-05" db="EMBL/GenBank/DDBJ databases">
        <title>Phylogenomic resolution of chytrid fungi.</title>
        <authorList>
            <person name="Stajich J.E."/>
            <person name="Amses K."/>
            <person name="Simmons R."/>
            <person name="Seto K."/>
            <person name="Myers J."/>
            <person name="Bonds A."/>
            <person name="Quandt C.A."/>
            <person name="Barry K."/>
            <person name="Liu P."/>
            <person name="Grigoriev I."/>
            <person name="Longcore J.E."/>
            <person name="James T.Y."/>
        </authorList>
    </citation>
    <scope>NUCLEOTIDE SEQUENCE</scope>
    <source>
        <strain evidence="7">PLAUS21</strain>
    </source>
</reference>
<dbReference type="InterPro" id="IPR012337">
    <property type="entry name" value="RNaseH-like_sf"/>
</dbReference>
<evidence type="ECO:0000256" key="3">
    <source>
        <dbReference type="ARBA" id="ARBA00022771"/>
    </source>
</evidence>
<dbReference type="InterPro" id="IPR036397">
    <property type="entry name" value="RNaseH_sf"/>
</dbReference>
<dbReference type="InterPro" id="IPR036855">
    <property type="entry name" value="Znf_CCCH_sf"/>
</dbReference>
<dbReference type="PANTHER" id="PTHR15092">
    <property type="entry name" value="POLY A -SPECIFIC RIBONUCLEASE/TARGET OF EGR1, MEMBER 1"/>
    <property type="match status" value="1"/>
</dbReference>
<gene>
    <name evidence="7" type="primary">TOE1</name>
    <name evidence="7" type="ORF">HK103_006188</name>
</gene>
<dbReference type="AlphaFoldDB" id="A0AAD5UDV8"/>
<dbReference type="PANTHER" id="PTHR15092:SF37">
    <property type="entry name" value="TARGET OF EGR1 PROTEIN 1"/>
    <property type="match status" value="1"/>
</dbReference>
<comment type="caution">
    <text evidence="7">The sequence shown here is derived from an EMBL/GenBank/DDBJ whole genome shotgun (WGS) entry which is preliminary data.</text>
</comment>
<keyword evidence="4 5" id="KW-0862">Zinc</keyword>
<feature type="zinc finger region" description="C3H1-type" evidence="5">
    <location>
        <begin position="230"/>
        <end position="258"/>
    </location>
</feature>
<dbReference type="GO" id="GO:0034472">
    <property type="term" value="P:snRNA 3'-end processing"/>
    <property type="evidence" value="ECO:0007669"/>
    <property type="project" value="TreeGrafter"/>
</dbReference>
<keyword evidence="3 5" id="KW-0863">Zinc-finger</keyword>
<evidence type="ECO:0000313" key="7">
    <source>
        <dbReference type="EMBL" id="KAJ3255552.1"/>
    </source>
</evidence>
<name>A0AAD5UDV8_9FUNG</name>
<evidence type="ECO:0000256" key="5">
    <source>
        <dbReference type="PROSITE-ProRule" id="PRU00723"/>
    </source>
</evidence>
<evidence type="ECO:0000256" key="1">
    <source>
        <dbReference type="ARBA" id="ARBA00008372"/>
    </source>
</evidence>
<comment type="similarity">
    <text evidence="1">Belongs to the CAF1 family.</text>
</comment>
<dbReference type="InterPro" id="IPR006941">
    <property type="entry name" value="RNase_CAF1"/>
</dbReference>
<dbReference type="GO" id="GO:0008270">
    <property type="term" value="F:zinc ion binding"/>
    <property type="evidence" value="ECO:0007669"/>
    <property type="project" value="UniProtKB-KW"/>
</dbReference>
<evidence type="ECO:0000256" key="2">
    <source>
        <dbReference type="ARBA" id="ARBA00022723"/>
    </source>
</evidence>
<dbReference type="GO" id="GO:0017069">
    <property type="term" value="F:snRNA binding"/>
    <property type="evidence" value="ECO:0007669"/>
    <property type="project" value="TreeGrafter"/>
</dbReference>
<evidence type="ECO:0000313" key="8">
    <source>
        <dbReference type="Proteomes" id="UP001210925"/>
    </source>
</evidence>
<protein>
    <submittedName>
        <fullName evidence="7">Target of EGR1, member 1 (Nuclear)</fullName>
    </submittedName>
</protein>
<keyword evidence="2 5" id="KW-0479">Metal-binding</keyword>
<keyword evidence="8" id="KW-1185">Reference proteome</keyword>
<dbReference type="SUPFAM" id="SSF90229">
    <property type="entry name" value="CCCH zinc finger"/>
    <property type="match status" value="1"/>
</dbReference>
<dbReference type="Gene3D" id="3.30.420.10">
    <property type="entry name" value="Ribonuclease H-like superfamily/Ribonuclease H"/>
    <property type="match status" value="2"/>
</dbReference>
<dbReference type="Proteomes" id="UP001210925">
    <property type="component" value="Unassembled WGS sequence"/>
</dbReference>
<dbReference type="GO" id="GO:0000175">
    <property type="term" value="F:3'-5'-RNA exonuclease activity"/>
    <property type="evidence" value="ECO:0007669"/>
    <property type="project" value="TreeGrafter"/>
</dbReference>
<dbReference type="PROSITE" id="PS50103">
    <property type="entry name" value="ZF_C3H1"/>
    <property type="match status" value="1"/>
</dbReference>
<dbReference type="SUPFAM" id="SSF53098">
    <property type="entry name" value="Ribonuclease H-like"/>
    <property type="match status" value="1"/>
</dbReference>
<sequence length="355" mass="40620">MKGEYTIVNRHNIQTLSLTIKLAIKNAEYISIDTEFTGLGDKKTKDQNIEDRYTALVELAKTHAVNAVGLSVFELVQDQECAKYKVSNFHFVMLCTSPHKISPSSMSFLVEHGFDFNDQFRNGIPYYPGNDVVLEQNDKQGNTIFRDLVFLYQSFYAELPPTLPTFIADVSEMFTGKLFDTNERQQEDRKKEGEKWMEVEIKDSIKHKTVKTSLKLWEMGLAPKIQKSHSTGKPFCEQFANHGVCQEGRDCQLSHSLDLILDHQEGKHKSKKVKAEPANSEFTFIARGLFEQTHSAVFDAYMTGYIFGHYLASEDHLLLKSQNRLYLIGKQMPLVIEKSKYAKCSPAHLKKKESK</sequence>
<evidence type="ECO:0000259" key="6">
    <source>
        <dbReference type="PROSITE" id="PS50103"/>
    </source>
</evidence>
<dbReference type="Pfam" id="PF04857">
    <property type="entry name" value="CAF1"/>
    <property type="match status" value="2"/>
</dbReference>
<evidence type="ECO:0000256" key="4">
    <source>
        <dbReference type="ARBA" id="ARBA00022833"/>
    </source>
</evidence>